<dbReference type="InterPro" id="IPR036928">
    <property type="entry name" value="AS_sf"/>
</dbReference>
<proteinExistence type="inferred from homology"/>
<dbReference type="Pfam" id="PF01425">
    <property type="entry name" value="Amidase"/>
    <property type="match status" value="1"/>
</dbReference>
<evidence type="ECO:0000256" key="3">
    <source>
        <dbReference type="ARBA" id="ARBA00012922"/>
    </source>
</evidence>
<protein>
    <recommendedName>
        <fullName evidence="3">amidase</fullName>
        <ecNumber evidence="3">3.5.1.4</ecNumber>
    </recommendedName>
</protein>
<name>A0A0D2ED78_9EURO</name>
<dbReference type="PIRSF" id="PIRSF001221">
    <property type="entry name" value="Amidase_fungi"/>
    <property type="match status" value="1"/>
</dbReference>
<evidence type="ECO:0000259" key="7">
    <source>
        <dbReference type="Pfam" id="PF01425"/>
    </source>
</evidence>
<dbReference type="STRING" id="348802.A0A0D2ED78"/>
<feature type="domain" description="Amidase" evidence="7">
    <location>
        <begin position="90"/>
        <end position="549"/>
    </location>
</feature>
<dbReference type="InterPro" id="IPR020556">
    <property type="entry name" value="Amidase_CS"/>
</dbReference>
<dbReference type="EC" id="3.5.1.4" evidence="3"/>
<accession>A0A0D2ED78</accession>
<dbReference type="OrthoDB" id="6428749at2759"/>
<comment type="similarity">
    <text evidence="2">Belongs to the amidase family.</text>
</comment>
<evidence type="ECO:0000256" key="2">
    <source>
        <dbReference type="ARBA" id="ARBA00009199"/>
    </source>
</evidence>
<feature type="active site" description="Acyl-ester intermediate" evidence="5">
    <location>
        <position position="244"/>
    </location>
</feature>
<dbReference type="PANTHER" id="PTHR46072:SF1">
    <property type="entry name" value="AMIDASE"/>
    <property type="match status" value="1"/>
</dbReference>
<dbReference type="EMBL" id="KN847321">
    <property type="protein sequence ID" value="KIW53338.1"/>
    <property type="molecule type" value="Genomic_DNA"/>
</dbReference>
<gene>
    <name evidence="8" type="ORF">PV05_08921</name>
</gene>
<evidence type="ECO:0000256" key="1">
    <source>
        <dbReference type="ARBA" id="ARBA00001311"/>
    </source>
</evidence>
<keyword evidence="4" id="KW-0378">Hydrolase</keyword>
<dbReference type="RefSeq" id="XP_013313923.1">
    <property type="nucleotide sequence ID" value="XM_013458469.1"/>
</dbReference>
<dbReference type="GO" id="GO:0004040">
    <property type="term" value="F:amidase activity"/>
    <property type="evidence" value="ECO:0007669"/>
    <property type="project" value="UniProtKB-EC"/>
</dbReference>
<dbReference type="SUPFAM" id="SSF75304">
    <property type="entry name" value="Amidase signature (AS) enzymes"/>
    <property type="match status" value="1"/>
</dbReference>
<evidence type="ECO:0000256" key="4">
    <source>
        <dbReference type="ARBA" id="ARBA00022801"/>
    </source>
</evidence>
<dbReference type="AlphaFoldDB" id="A0A0D2ED78"/>
<dbReference type="PANTHER" id="PTHR46072">
    <property type="entry name" value="AMIDASE-RELATED-RELATED"/>
    <property type="match status" value="1"/>
</dbReference>
<evidence type="ECO:0000256" key="5">
    <source>
        <dbReference type="PIRSR" id="PIRSR001221-1"/>
    </source>
</evidence>
<evidence type="ECO:0000313" key="8">
    <source>
        <dbReference type="EMBL" id="KIW53338.1"/>
    </source>
</evidence>
<evidence type="ECO:0000256" key="6">
    <source>
        <dbReference type="PIRSR" id="PIRSR001221-2"/>
    </source>
</evidence>
<dbReference type="Proteomes" id="UP000054342">
    <property type="component" value="Unassembled WGS sequence"/>
</dbReference>
<evidence type="ECO:0000313" key="9">
    <source>
        <dbReference type="Proteomes" id="UP000054342"/>
    </source>
</evidence>
<sequence>MCVLEERCLPTIAQTHPFPWNGSQLIFSTTLHIPFSIEIFNTNTVVPQDSRYVIERSGLLTPPELEITSTIGARKILRRYEDGSWTCEAVVRAFCKRAALATQLINCCTELMFEEALSQARDLDRWYADTGEFVGPLHGIPLSLKDTHQVRGHDTTVGWVGNIGRPAPDDELTVQQYRSLGAIVYCKTNIPQSLMMSDSYNHVWGQSVNALRRELISGGSSGGEGALVGARGSVLGIGTDIGGSIRIPAALQGLYGLCPSVGRVPYRESARDQKYIVRPVAGPMSNSLGSVELFMEAYASLEPWTTDPTILPLPWRRWLDEQIQEKECLRIGYIVDDGGVKPHPPIQRAVHDVVERLRQSGHDVVQWDASGHVQAYYELWVRAVLADGGKRFESLCKMVDEPLIQGMLVGTHETLLDHQERMDLADAIWEYKRQYLDKWRESGIDALIMPVTPWVGMRPKVWVKSQQYVGYTALWNLLDYSVLTMPVGNVDKVLDDPNTDEDWKSHAGSTRGYPDEFNYNMYKELWDDGLVQGLPVNIQIVTGRFGEEKAVGVAKVLEKLGIV</sequence>
<dbReference type="InterPro" id="IPR023631">
    <property type="entry name" value="Amidase_dom"/>
</dbReference>
<feature type="binding site" evidence="6">
    <location>
        <begin position="241"/>
        <end position="244"/>
    </location>
    <ligand>
        <name>substrate</name>
    </ligand>
</feature>
<dbReference type="Gene3D" id="3.90.1300.10">
    <property type="entry name" value="Amidase signature (AS) domain"/>
    <property type="match status" value="1"/>
</dbReference>
<feature type="active site" description="Charge relay system" evidence="5">
    <location>
        <position position="220"/>
    </location>
</feature>
<keyword evidence="9" id="KW-1185">Reference proteome</keyword>
<dbReference type="GeneID" id="25330829"/>
<comment type="catalytic activity">
    <reaction evidence="1">
        <text>a monocarboxylic acid amide + H2O = a monocarboxylate + NH4(+)</text>
        <dbReference type="Rhea" id="RHEA:12020"/>
        <dbReference type="ChEBI" id="CHEBI:15377"/>
        <dbReference type="ChEBI" id="CHEBI:28938"/>
        <dbReference type="ChEBI" id="CHEBI:35757"/>
        <dbReference type="ChEBI" id="CHEBI:83628"/>
        <dbReference type="EC" id="3.5.1.4"/>
    </reaction>
</comment>
<organism evidence="8 9">
    <name type="scientific">Exophiala xenobiotica</name>
    <dbReference type="NCBI Taxonomy" id="348802"/>
    <lineage>
        <taxon>Eukaryota</taxon>
        <taxon>Fungi</taxon>
        <taxon>Dikarya</taxon>
        <taxon>Ascomycota</taxon>
        <taxon>Pezizomycotina</taxon>
        <taxon>Eurotiomycetes</taxon>
        <taxon>Chaetothyriomycetidae</taxon>
        <taxon>Chaetothyriales</taxon>
        <taxon>Herpotrichiellaceae</taxon>
        <taxon>Exophiala</taxon>
    </lineage>
</organism>
<feature type="active site" description="Charge relay system" evidence="5">
    <location>
        <position position="145"/>
    </location>
</feature>
<feature type="binding site" evidence="6">
    <location>
        <position position="220"/>
    </location>
    <ligand>
        <name>substrate</name>
    </ligand>
</feature>
<reference evidence="8 9" key="1">
    <citation type="submission" date="2015-01" db="EMBL/GenBank/DDBJ databases">
        <title>The Genome Sequence of Exophiala xenobiotica CBS118157.</title>
        <authorList>
            <consortium name="The Broad Institute Genomics Platform"/>
            <person name="Cuomo C."/>
            <person name="de Hoog S."/>
            <person name="Gorbushina A."/>
            <person name="Stielow B."/>
            <person name="Teixiera M."/>
            <person name="Abouelleil A."/>
            <person name="Chapman S.B."/>
            <person name="Priest M."/>
            <person name="Young S.K."/>
            <person name="Wortman J."/>
            <person name="Nusbaum C."/>
            <person name="Birren B."/>
        </authorList>
    </citation>
    <scope>NUCLEOTIDE SEQUENCE [LARGE SCALE GENOMIC DNA]</scope>
    <source>
        <strain evidence="8 9">CBS 118157</strain>
    </source>
</reference>
<feature type="binding site" evidence="6">
    <location>
        <position position="194"/>
    </location>
    <ligand>
        <name>substrate</name>
    </ligand>
</feature>
<dbReference type="PROSITE" id="PS00571">
    <property type="entry name" value="AMIDASES"/>
    <property type="match status" value="1"/>
</dbReference>